<sequence length="454" mass="48456">MFSRVLIANRGEIALRVARTCRELGVESVAAYAVPDRDSAVVRFADDAVCVGPAPARHSYLNMPALVEAALRTGAEAVHPGYGFLSENPDFAEVCRKNGLVLIGPPPPVMERLGDKAAARELMAAAGLPVPPGSGGPVGDEARAAEVAGETGFPLVVKAAAGGGGRGIRLVREPAALASAFHETRAEAGRLFGDDTVYIERFVEPARHIEVQILADRHGNAVHLGARDCSVQRRRQKLIEEAPPASLPAGTVREMGEAAVRGALAVGYEGAGTFEFVVDDQDRYFFIEVNCRIQVEHPVTEMITGVDLVEQQLRIAAGERLVPGAGARGVALECRVNTEDPGRDFAPTPGEITLFEPPGGPFTRVDTQGFTGCRVPAAYDPLLAKVVVWAPDRPRALARMRRALAEFRVGGPGVRTTLPFLAQVLDDPRFRAARHRTSLVDTLLAPAPGERTRS</sequence>
<dbReference type="RefSeq" id="WP_409120086.1">
    <property type="nucleotide sequence ID" value="NZ_JBJVNI010000001.1"/>
</dbReference>
<dbReference type="EC" id="6.3.4.14" evidence="2"/>
<dbReference type="Pfam" id="PF00289">
    <property type="entry name" value="Biotin_carb_N"/>
    <property type="match status" value="1"/>
</dbReference>
<dbReference type="Pfam" id="PF02785">
    <property type="entry name" value="Biotin_carb_C"/>
    <property type="match status" value="1"/>
</dbReference>
<keyword evidence="4 7" id="KW-0547">Nucleotide-binding</keyword>
<protein>
    <recommendedName>
        <fullName evidence="2">biotin carboxylase</fullName>
        <ecNumber evidence="2">6.3.4.14</ecNumber>
    </recommendedName>
</protein>
<dbReference type="PANTHER" id="PTHR48095:SF2">
    <property type="entry name" value="BIOTIN CARBOXYLASE, CHLOROPLASTIC"/>
    <property type="match status" value="1"/>
</dbReference>
<evidence type="ECO:0000256" key="2">
    <source>
        <dbReference type="ARBA" id="ARBA00013263"/>
    </source>
</evidence>
<dbReference type="Pfam" id="PF02786">
    <property type="entry name" value="CPSase_L_D2"/>
    <property type="match status" value="1"/>
</dbReference>
<keyword evidence="5 7" id="KW-0067">ATP-binding</keyword>
<comment type="catalytic activity">
    <reaction evidence="6">
        <text>N(6)-biotinyl-L-lysyl-[protein] + hydrogencarbonate + ATP = N(6)-carboxybiotinyl-L-lysyl-[protein] + ADP + phosphate + H(+)</text>
        <dbReference type="Rhea" id="RHEA:13501"/>
        <dbReference type="Rhea" id="RHEA-COMP:10505"/>
        <dbReference type="Rhea" id="RHEA-COMP:10506"/>
        <dbReference type="ChEBI" id="CHEBI:15378"/>
        <dbReference type="ChEBI" id="CHEBI:17544"/>
        <dbReference type="ChEBI" id="CHEBI:30616"/>
        <dbReference type="ChEBI" id="CHEBI:43474"/>
        <dbReference type="ChEBI" id="CHEBI:83144"/>
        <dbReference type="ChEBI" id="CHEBI:83145"/>
        <dbReference type="ChEBI" id="CHEBI:456216"/>
        <dbReference type="EC" id="6.3.4.14"/>
    </reaction>
</comment>
<comment type="function">
    <text evidence="1">This protein is a component of the acetyl coenzyme A carboxylase complex; first, biotin carboxylase catalyzes the carboxylation of the carrier protein and then the transcarboxylase transfers the carboxyl group to form malonyl-CoA.</text>
</comment>
<dbReference type="PROSITE" id="PS50979">
    <property type="entry name" value="BC"/>
    <property type="match status" value="1"/>
</dbReference>
<proteinExistence type="predicted"/>
<dbReference type="InterPro" id="IPR011761">
    <property type="entry name" value="ATP-grasp"/>
</dbReference>
<comment type="caution">
    <text evidence="10">The sequence shown here is derived from an EMBL/GenBank/DDBJ whole genome shotgun (WGS) entry which is preliminary data.</text>
</comment>
<evidence type="ECO:0000259" key="9">
    <source>
        <dbReference type="PROSITE" id="PS50979"/>
    </source>
</evidence>
<dbReference type="SUPFAM" id="SSF51246">
    <property type="entry name" value="Rudiment single hybrid motif"/>
    <property type="match status" value="1"/>
</dbReference>
<dbReference type="Gene3D" id="3.30.470.20">
    <property type="entry name" value="ATP-grasp fold, B domain"/>
    <property type="match status" value="1"/>
</dbReference>
<evidence type="ECO:0000256" key="6">
    <source>
        <dbReference type="ARBA" id="ARBA00048600"/>
    </source>
</evidence>
<dbReference type="InterPro" id="IPR005482">
    <property type="entry name" value="Biotin_COase_C"/>
</dbReference>
<organism evidence="10 11">
    <name type="scientific">Streptomyces niveiscabiei</name>
    <dbReference type="NCBI Taxonomy" id="164115"/>
    <lineage>
        <taxon>Bacteria</taxon>
        <taxon>Bacillati</taxon>
        <taxon>Actinomycetota</taxon>
        <taxon>Actinomycetes</taxon>
        <taxon>Kitasatosporales</taxon>
        <taxon>Streptomycetaceae</taxon>
        <taxon>Streptomyces</taxon>
    </lineage>
</organism>
<dbReference type="SMART" id="SM00878">
    <property type="entry name" value="Biotin_carb_C"/>
    <property type="match status" value="1"/>
</dbReference>
<dbReference type="SUPFAM" id="SSF56059">
    <property type="entry name" value="Glutathione synthetase ATP-binding domain-like"/>
    <property type="match status" value="1"/>
</dbReference>
<feature type="domain" description="Biotin carboxylation" evidence="9">
    <location>
        <begin position="1"/>
        <end position="445"/>
    </location>
</feature>
<evidence type="ECO:0000256" key="5">
    <source>
        <dbReference type="ARBA" id="ARBA00022840"/>
    </source>
</evidence>
<evidence type="ECO:0000313" key="10">
    <source>
        <dbReference type="EMBL" id="MFM9607296.1"/>
    </source>
</evidence>
<gene>
    <name evidence="10" type="ORF">ACKI18_01065</name>
</gene>
<evidence type="ECO:0000256" key="3">
    <source>
        <dbReference type="ARBA" id="ARBA00022598"/>
    </source>
</evidence>
<evidence type="ECO:0000256" key="1">
    <source>
        <dbReference type="ARBA" id="ARBA00003761"/>
    </source>
</evidence>
<dbReference type="InterPro" id="IPR011054">
    <property type="entry name" value="Rudment_hybrid_motif"/>
</dbReference>
<accession>A0ABW9HHK8</accession>
<dbReference type="PROSITE" id="PS00866">
    <property type="entry name" value="CPSASE_1"/>
    <property type="match status" value="1"/>
</dbReference>
<evidence type="ECO:0000256" key="7">
    <source>
        <dbReference type="PROSITE-ProRule" id="PRU00409"/>
    </source>
</evidence>
<dbReference type="EMBL" id="JBJVNI010000001">
    <property type="protein sequence ID" value="MFM9607296.1"/>
    <property type="molecule type" value="Genomic_DNA"/>
</dbReference>
<name>A0ABW9HHK8_9ACTN</name>
<reference evidence="10 11" key="1">
    <citation type="submission" date="2024-12" db="EMBL/GenBank/DDBJ databases">
        <title>Forecasting of Potato common scab and diversities of Pathogenic streptomyces spp. in china.</title>
        <authorList>
            <person name="Handique U."/>
            <person name="Wu J."/>
        </authorList>
    </citation>
    <scope>NUCLEOTIDE SEQUENCE [LARGE SCALE GENOMIC DNA]</scope>
    <source>
        <strain evidence="10 11">ZRIMU1530</strain>
    </source>
</reference>
<dbReference type="Proteomes" id="UP001631957">
    <property type="component" value="Unassembled WGS sequence"/>
</dbReference>
<dbReference type="PROSITE" id="PS50975">
    <property type="entry name" value="ATP_GRASP"/>
    <property type="match status" value="1"/>
</dbReference>
<evidence type="ECO:0000256" key="4">
    <source>
        <dbReference type="ARBA" id="ARBA00022741"/>
    </source>
</evidence>
<dbReference type="InterPro" id="IPR016185">
    <property type="entry name" value="PreATP-grasp_dom_sf"/>
</dbReference>
<dbReference type="InterPro" id="IPR011764">
    <property type="entry name" value="Biotin_carboxylation_dom"/>
</dbReference>
<dbReference type="PANTHER" id="PTHR48095">
    <property type="entry name" value="PYRUVATE CARBOXYLASE SUBUNIT A"/>
    <property type="match status" value="1"/>
</dbReference>
<dbReference type="InterPro" id="IPR051602">
    <property type="entry name" value="ACC_Biotin_Carboxylase"/>
</dbReference>
<feature type="domain" description="ATP-grasp" evidence="8">
    <location>
        <begin position="120"/>
        <end position="317"/>
    </location>
</feature>
<dbReference type="InterPro" id="IPR005481">
    <property type="entry name" value="BC-like_N"/>
</dbReference>
<dbReference type="SUPFAM" id="SSF52440">
    <property type="entry name" value="PreATP-grasp domain"/>
    <property type="match status" value="1"/>
</dbReference>
<keyword evidence="11" id="KW-1185">Reference proteome</keyword>
<keyword evidence="3" id="KW-0436">Ligase</keyword>
<evidence type="ECO:0000313" key="11">
    <source>
        <dbReference type="Proteomes" id="UP001631957"/>
    </source>
</evidence>
<dbReference type="InterPro" id="IPR005479">
    <property type="entry name" value="CPAse_ATP-bd"/>
</dbReference>
<evidence type="ECO:0000259" key="8">
    <source>
        <dbReference type="PROSITE" id="PS50975"/>
    </source>
</evidence>